<reference evidence="2 3" key="1">
    <citation type="journal article" date="2019" name="Int. J. Syst. Evol. Microbiol.">
        <title>The Global Catalogue of Microorganisms (GCM) 10K type strain sequencing project: providing services to taxonomists for standard genome sequencing and annotation.</title>
        <authorList>
            <consortium name="The Broad Institute Genomics Platform"/>
            <consortium name="The Broad Institute Genome Sequencing Center for Infectious Disease"/>
            <person name="Wu L."/>
            <person name="Ma J."/>
        </authorList>
    </citation>
    <scope>NUCLEOTIDE SEQUENCE [LARGE SCALE GENOMIC DNA]</scope>
    <source>
        <strain evidence="2 3">JCM 16114</strain>
    </source>
</reference>
<dbReference type="Proteomes" id="UP001499843">
    <property type="component" value="Unassembled WGS sequence"/>
</dbReference>
<organism evidence="2 3">
    <name type="scientific">Nonomuraea monospora</name>
    <dbReference type="NCBI Taxonomy" id="568818"/>
    <lineage>
        <taxon>Bacteria</taxon>
        <taxon>Bacillati</taxon>
        <taxon>Actinomycetota</taxon>
        <taxon>Actinomycetes</taxon>
        <taxon>Streptosporangiales</taxon>
        <taxon>Streptosporangiaceae</taxon>
        <taxon>Nonomuraea</taxon>
    </lineage>
</organism>
<name>A0ABN3D2A2_9ACTN</name>
<proteinExistence type="predicted"/>
<dbReference type="Pfam" id="PF09995">
    <property type="entry name" value="MPAB_Lcp_cat"/>
    <property type="match status" value="1"/>
</dbReference>
<comment type="caution">
    <text evidence="2">The sequence shown here is derived from an EMBL/GenBank/DDBJ whole genome shotgun (WGS) entry which is preliminary data.</text>
</comment>
<evidence type="ECO:0000259" key="1">
    <source>
        <dbReference type="Pfam" id="PF09995"/>
    </source>
</evidence>
<dbReference type="InterPro" id="IPR018713">
    <property type="entry name" value="MPAB/Lcp_cat_dom"/>
</dbReference>
<evidence type="ECO:0000313" key="2">
    <source>
        <dbReference type="EMBL" id="GAA2215909.1"/>
    </source>
</evidence>
<dbReference type="PANTHER" id="PTHR36151:SF3">
    <property type="entry name" value="ER-BOUND OXYGENASE MPAB_MPAB'_RUBBER OXYGENASE CATALYTIC DOMAIN-CONTAINING PROTEIN"/>
    <property type="match status" value="1"/>
</dbReference>
<keyword evidence="3" id="KW-1185">Reference proteome</keyword>
<dbReference type="EMBL" id="BAAAQX010000056">
    <property type="protein sequence ID" value="GAA2215909.1"/>
    <property type="molecule type" value="Genomic_DNA"/>
</dbReference>
<gene>
    <name evidence="2" type="ORF">GCM10009850_113770</name>
</gene>
<accession>A0ABN3D2A2</accession>
<evidence type="ECO:0000313" key="3">
    <source>
        <dbReference type="Proteomes" id="UP001499843"/>
    </source>
</evidence>
<sequence length="305" mass="35000">MWPSRVIQKELGCITREAVIMDVEPFGPGSMHWDTAGEYRNLLVAGSALVLQTMHPAVGAAVAEHSTYKDDPWGRLERTLTSVQLWVYGGEDGPAEGQRLRELHKPISGVDEQGRHYHALNGEAWAWVHLSLFERFIALNRHFGTPFTREQERRLYAESRQLGAILRVPEREMPEDVDAFWRYFERMVGDRLEPHATALDVLSVMRGTPAPPRLPAPLRRLWTPVGAGAGEFNYFVTVGTLPPAVREKLGLRWTARDERRLRQLGHAVAMLTPRLPERLRYMPIAYQARRAERNARRRRMERMPA</sequence>
<dbReference type="PANTHER" id="PTHR36151">
    <property type="entry name" value="BLR2777 PROTEIN"/>
    <property type="match status" value="1"/>
</dbReference>
<protein>
    <submittedName>
        <fullName evidence="2">Oxygenase MpaB family protein</fullName>
    </submittedName>
</protein>
<feature type="domain" description="ER-bound oxygenase mpaB/mpaB'/Rubber oxygenase catalytic" evidence="1">
    <location>
        <begin position="33"/>
        <end position="269"/>
    </location>
</feature>